<gene>
    <name evidence="2" type="ORF">PXEA_LOCUS25401</name>
</gene>
<dbReference type="Proteomes" id="UP000784294">
    <property type="component" value="Unassembled WGS sequence"/>
</dbReference>
<organism evidence="2 3">
    <name type="scientific">Protopolystoma xenopodis</name>
    <dbReference type="NCBI Taxonomy" id="117903"/>
    <lineage>
        <taxon>Eukaryota</taxon>
        <taxon>Metazoa</taxon>
        <taxon>Spiralia</taxon>
        <taxon>Lophotrochozoa</taxon>
        <taxon>Platyhelminthes</taxon>
        <taxon>Monogenea</taxon>
        <taxon>Polyopisthocotylea</taxon>
        <taxon>Polystomatidea</taxon>
        <taxon>Polystomatidae</taxon>
        <taxon>Protopolystoma</taxon>
    </lineage>
</organism>
<reference evidence="2" key="1">
    <citation type="submission" date="2018-11" db="EMBL/GenBank/DDBJ databases">
        <authorList>
            <consortium name="Pathogen Informatics"/>
        </authorList>
    </citation>
    <scope>NUCLEOTIDE SEQUENCE</scope>
</reference>
<feature type="compositionally biased region" description="Polar residues" evidence="1">
    <location>
        <begin position="36"/>
        <end position="53"/>
    </location>
</feature>
<name>A0A3S5C310_9PLAT</name>
<evidence type="ECO:0000313" key="3">
    <source>
        <dbReference type="Proteomes" id="UP000784294"/>
    </source>
</evidence>
<evidence type="ECO:0008006" key="4">
    <source>
        <dbReference type="Google" id="ProtNLM"/>
    </source>
</evidence>
<accession>A0A3S5C310</accession>
<feature type="region of interest" description="Disordered" evidence="1">
    <location>
        <begin position="34"/>
        <end position="53"/>
    </location>
</feature>
<dbReference type="AlphaFoldDB" id="A0A3S5C310"/>
<evidence type="ECO:0000313" key="2">
    <source>
        <dbReference type="EMBL" id="VEL31961.1"/>
    </source>
</evidence>
<evidence type="ECO:0000256" key="1">
    <source>
        <dbReference type="SAM" id="MobiDB-lite"/>
    </source>
</evidence>
<protein>
    <recommendedName>
        <fullName evidence="4">Peptidase C19 ubiquitin carboxyl-terminal hydrolase domain-containing protein</fullName>
    </recommendedName>
</protein>
<proteinExistence type="predicted"/>
<keyword evidence="3" id="KW-1185">Reference proteome</keyword>
<sequence>MCSRKRFQITEQGDSVDFLSWLLNSLDLALRSNSSGIGPSTARQSSTAAPATKNLDSIHQLCPGASVISRSLRGRMIVHSKKVVPVSLTPEQRARLADDPEYLVNLGN</sequence>
<dbReference type="EMBL" id="CAAALY010128538">
    <property type="protein sequence ID" value="VEL31961.1"/>
    <property type="molecule type" value="Genomic_DNA"/>
</dbReference>
<comment type="caution">
    <text evidence="2">The sequence shown here is derived from an EMBL/GenBank/DDBJ whole genome shotgun (WGS) entry which is preliminary data.</text>
</comment>